<dbReference type="Gene3D" id="1.10.510.10">
    <property type="entry name" value="Transferase(Phosphotransferase) domain 1"/>
    <property type="match status" value="1"/>
</dbReference>
<dbReference type="RefSeq" id="WP_140418574.1">
    <property type="nucleotide sequence ID" value="NZ_FNVE01000005.1"/>
</dbReference>
<name>A0AAQ1G7H7_9GAMM</name>
<keyword evidence="1" id="KW-0418">Kinase</keyword>
<evidence type="ECO:0000313" key="2">
    <source>
        <dbReference type="Proteomes" id="UP000243518"/>
    </source>
</evidence>
<reference evidence="1 2" key="1">
    <citation type="submission" date="2016-10" db="EMBL/GenBank/DDBJ databases">
        <authorList>
            <person name="Varghese N."/>
            <person name="Submissions S."/>
        </authorList>
    </citation>
    <scope>NUCLEOTIDE SEQUENCE [LARGE SCALE GENOMIC DNA]</scope>
    <source>
        <strain evidence="1 2">CECT 8317</strain>
    </source>
</reference>
<dbReference type="SUPFAM" id="SSF56112">
    <property type="entry name" value="Protein kinase-like (PK-like)"/>
    <property type="match status" value="1"/>
</dbReference>
<dbReference type="GO" id="GO:0016301">
    <property type="term" value="F:kinase activity"/>
    <property type="evidence" value="ECO:0007669"/>
    <property type="project" value="UniProtKB-KW"/>
</dbReference>
<keyword evidence="1" id="KW-0808">Transferase</keyword>
<dbReference type="InterPro" id="IPR011009">
    <property type="entry name" value="Kinase-like_dom_sf"/>
</dbReference>
<sequence length="198" mass="23141">MMQRLSEEQFESWRKDARVLEKDRYGEKVLLLADGTMLKLFRRKSWFSKTLFFPPAERFADNAVALRRLNVPCPQVISTYKLLNPYRSVVHYYPLAGATLRGMLQTEQSLDQLVLFTQLAEFITSLHEKGVYFRSLHLGNIVLTPDGQLGLIDISDLRCVGRPLSKGMRNRNYRHLLRYREDWVLVDESVRALFPLFS</sequence>
<accession>A0AAQ1G7H7</accession>
<dbReference type="AlphaFoldDB" id="A0AAQ1G7H7"/>
<comment type="caution">
    <text evidence="1">The sequence shown here is derived from an EMBL/GenBank/DDBJ whole genome shotgun (WGS) entry which is preliminary data.</text>
</comment>
<dbReference type="EMBL" id="FNVE01000005">
    <property type="protein sequence ID" value="SEG31541.1"/>
    <property type="molecule type" value="Genomic_DNA"/>
</dbReference>
<gene>
    <name evidence="1" type="ORF">SAMN05216586_10539</name>
</gene>
<keyword evidence="2" id="KW-1185">Reference proteome</keyword>
<organism evidence="1 2">
    <name type="scientific">Halopseudomonas aestusnigri</name>
    <dbReference type="NCBI Taxonomy" id="857252"/>
    <lineage>
        <taxon>Bacteria</taxon>
        <taxon>Pseudomonadati</taxon>
        <taxon>Pseudomonadota</taxon>
        <taxon>Gammaproteobacteria</taxon>
        <taxon>Pseudomonadales</taxon>
        <taxon>Pseudomonadaceae</taxon>
        <taxon>Halopseudomonas</taxon>
    </lineage>
</organism>
<dbReference type="Proteomes" id="UP000243518">
    <property type="component" value="Unassembled WGS sequence"/>
</dbReference>
<proteinExistence type="predicted"/>
<evidence type="ECO:0000313" key="1">
    <source>
        <dbReference type="EMBL" id="SEG31541.1"/>
    </source>
</evidence>
<protein>
    <submittedName>
        <fullName evidence="1">Lipopolysaccharide kinase (Kdo/WaaP) family protein</fullName>
    </submittedName>
</protein>